<dbReference type="CDD" id="cd00616">
    <property type="entry name" value="AHBA_syn"/>
    <property type="match status" value="1"/>
</dbReference>
<gene>
    <name evidence="8" type="ORF">BM536_035935</name>
</gene>
<dbReference type="InterPro" id="IPR015421">
    <property type="entry name" value="PyrdxlP-dep_Trfase_major"/>
</dbReference>
<evidence type="ECO:0000256" key="3">
    <source>
        <dbReference type="ARBA" id="ARBA00022679"/>
    </source>
</evidence>
<dbReference type="InterPro" id="IPR015424">
    <property type="entry name" value="PyrdxlP-dep_Trfase"/>
</dbReference>
<dbReference type="GO" id="GO:0000271">
    <property type="term" value="P:polysaccharide biosynthetic process"/>
    <property type="evidence" value="ECO:0007669"/>
    <property type="project" value="TreeGrafter"/>
</dbReference>
<dbReference type="PIRSF" id="PIRSF000390">
    <property type="entry name" value="PLP_StrS"/>
    <property type="match status" value="1"/>
</dbReference>
<dbReference type="AlphaFoldDB" id="A0A1V6MHT5"/>
<evidence type="ECO:0000256" key="6">
    <source>
        <dbReference type="PIRSR" id="PIRSR000390-1"/>
    </source>
</evidence>
<dbReference type="GO" id="GO:0008483">
    <property type="term" value="F:transaminase activity"/>
    <property type="evidence" value="ECO:0007669"/>
    <property type="project" value="UniProtKB-KW"/>
</dbReference>
<evidence type="ECO:0000313" key="8">
    <source>
        <dbReference type="EMBL" id="OQD52031.1"/>
    </source>
</evidence>
<feature type="modified residue" description="N6-(pyridoxal phosphate)lysine" evidence="7">
    <location>
        <position position="198"/>
    </location>
</feature>
<dbReference type="RefSeq" id="WP_094103984.1">
    <property type="nucleotide sequence ID" value="NZ_MPOH02000022.1"/>
</dbReference>
<evidence type="ECO:0000256" key="4">
    <source>
        <dbReference type="ARBA" id="ARBA00022898"/>
    </source>
</evidence>
<reference evidence="9" key="1">
    <citation type="submission" date="2016-11" db="EMBL/GenBank/DDBJ databases">
        <authorList>
            <person name="Schniete J.K."/>
            <person name="Salih T."/>
            <person name="Algora Gallardo L."/>
            <person name="Martinez Fernandez S."/>
            <person name="Herron P.R."/>
        </authorList>
    </citation>
    <scope>NUCLEOTIDE SEQUENCE [LARGE SCALE GENOMIC DNA]</scope>
    <source>
        <strain evidence="9">DSM 41896</strain>
    </source>
</reference>
<feature type="active site" description="Proton acceptor" evidence="6">
    <location>
        <position position="198"/>
    </location>
</feature>
<dbReference type="InterPro" id="IPR000653">
    <property type="entry name" value="DegT/StrS_aminotransferase"/>
</dbReference>
<name>A0A1V6MHT5_9ACTN</name>
<evidence type="ECO:0000313" key="9">
    <source>
        <dbReference type="Proteomes" id="UP000184286"/>
    </source>
</evidence>
<dbReference type="Gene3D" id="3.40.640.10">
    <property type="entry name" value="Type I PLP-dependent aspartate aminotransferase-like (Major domain)"/>
    <property type="match status" value="1"/>
</dbReference>
<comment type="cofactor">
    <cofactor evidence="1">
        <name>pyridoxal 5'-phosphate</name>
        <dbReference type="ChEBI" id="CHEBI:597326"/>
    </cofactor>
</comment>
<proteinExistence type="inferred from homology"/>
<dbReference type="PANTHER" id="PTHR30244:SF34">
    <property type="entry name" value="DTDP-4-AMINO-4,6-DIDEOXYGALACTOSE TRANSAMINASE"/>
    <property type="match status" value="1"/>
</dbReference>
<comment type="similarity">
    <text evidence="5">Belongs to the DegT/DnrJ/EryC1 family. L-glutamine:2-deoxy-scyllo-inosose/scyllo-inosose aminotransferase subfamily.</text>
</comment>
<dbReference type="PANTHER" id="PTHR30244">
    <property type="entry name" value="TRANSAMINASE"/>
    <property type="match status" value="1"/>
</dbReference>
<accession>A0A1V6MHT5</accession>
<dbReference type="GO" id="GO:0030170">
    <property type="term" value="F:pyridoxal phosphate binding"/>
    <property type="evidence" value="ECO:0007669"/>
    <property type="project" value="TreeGrafter"/>
</dbReference>
<keyword evidence="3 8" id="KW-0808">Transferase</keyword>
<organism evidence="8 9">
    <name type="scientific">Streptomyces phaeoluteigriseus</name>
    <dbReference type="NCBI Taxonomy" id="114686"/>
    <lineage>
        <taxon>Bacteria</taxon>
        <taxon>Bacillati</taxon>
        <taxon>Actinomycetota</taxon>
        <taxon>Actinomycetes</taxon>
        <taxon>Kitasatosporales</taxon>
        <taxon>Streptomycetaceae</taxon>
        <taxon>Streptomyces</taxon>
        <taxon>Streptomyces aurantiacus group</taxon>
    </lineage>
</organism>
<evidence type="ECO:0000256" key="7">
    <source>
        <dbReference type="PIRSR" id="PIRSR000390-2"/>
    </source>
</evidence>
<dbReference type="Gene3D" id="3.90.1150.10">
    <property type="entry name" value="Aspartate Aminotransferase, domain 1"/>
    <property type="match status" value="1"/>
</dbReference>
<dbReference type="SUPFAM" id="SSF53383">
    <property type="entry name" value="PLP-dependent transferases"/>
    <property type="match status" value="1"/>
</dbReference>
<evidence type="ECO:0000256" key="1">
    <source>
        <dbReference type="ARBA" id="ARBA00001933"/>
    </source>
</evidence>
<dbReference type="InterPro" id="IPR015422">
    <property type="entry name" value="PyrdxlP-dep_Trfase_small"/>
</dbReference>
<dbReference type="Pfam" id="PF01041">
    <property type="entry name" value="DegT_DnrJ_EryC1"/>
    <property type="match status" value="1"/>
</dbReference>
<keyword evidence="4 7" id="KW-0663">Pyridoxal phosphate</keyword>
<dbReference type="EMBL" id="MPOH02000022">
    <property type="protein sequence ID" value="OQD52031.1"/>
    <property type="molecule type" value="Genomic_DNA"/>
</dbReference>
<keyword evidence="2 8" id="KW-0032">Aminotransferase</keyword>
<evidence type="ECO:0000256" key="2">
    <source>
        <dbReference type="ARBA" id="ARBA00022576"/>
    </source>
</evidence>
<sequence length="406" mass="42992">MTASLSEPTALRYEPLRGLALWGEEEKAAALDVLESRSLFRYYGPALQRRVERFEERFAALHQAPHAVGVSSGTAALTCALIGMGIPEGGEVIVPSATFIGCVNAVVAARGVPVFADIDESLTLDPTAWEQLVTERTFAVMPVHLNNAAADMDPILAVARKHGIRVLEDAAQACGVSYRGRPVGSIGDAGAFSFQLEKNITAGEGGAVVTTDPDVHDRVVRYQDQGGQFTTSRSGERGGAAGEAFLGANLRMTEIAGALLSVQLERLTPMLRRLRDIARAVRADLADLELEWRRLPDEEGSGGDLTVLLDNRMAARRFVTALTAAGIPAATLYSGRLVQQNPAVRAGRTPWGVAWDATARLRASEAVLGRSVTVGLGATMTDDDVAHLVASLRTAADAARKGAGGE</sequence>
<comment type="caution">
    <text evidence="8">The sequence shown here is derived from an EMBL/GenBank/DDBJ whole genome shotgun (WGS) entry which is preliminary data.</text>
</comment>
<protein>
    <submittedName>
        <fullName evidence="8">Glutamine--scyllo-inositol aminotransferase</fullName>
    </submittedName>
</protein>
<reference evidence="8 9" key="2">
    <citation type="submission" date="2017-02" db="EMBL/GenBank/DDBJ databases">
        <title>Draft genome sequence of Streptomyces phaeoluteigriseus type strain DSM41896.</title>
        <authorList>
            <person name="Salih T.S."/>
            <person name="Algora Gallardo L."/>
            <person name="Melo Santos T."/>
            <person name="Filgueira Martinez S."/>
            <person name="Herron P.R."/>
        </authorList>
    </citation>
    <scope>NUCLEOTIDE SEQUENCE [LARGE SCALE GENOMIC DNA]</scope>
    <source>
        <strain evidence="8 9">DSM 41896</strain>
    </source>
</reference>
<evidence type="ECO:0000256" key="5">
    <source>
        <dbReference type="ARBA" id="ARBA00038398"/>
    </source>
</evidence>
<dbReference type="OrthoDB" id="9804264at2"/>
<dbReference type="STRING" id="114686.BM536_035935"/>
<dbReference type="Proteomes" id="UP000184286">
    <property type="component" value="Unassembled WGS sequence"/>
</dbReference>